<feature type="region of interest" description="Disordered" evidence="1">
    <location>
        <begin position="345"/>
        <end position="400"/>
    </location>
</feature>
<feature type="compositionally biased region" description="Low complexity" evidence="1">
    <location>
        <begin position="381"/>
        <end position="393"/>
    </location>
</feature>
<name>A0A9Q9AXE7_9PEZI</name>
<proteinExistence type="predicted"/>
<evidence type="ECO:0000313" key="3">
    <source>
        <dbReference type="Proteomes" id="UP001056384"/>
    </source>
</evidence>
<sequence length="884" mass="98958">MADTQPAQLFGAHFFDYGLPHLPQDDPSFPPVDDNYWPIDMTQLTGFDVGLWPGNMTSEASQIMTAKSPGQQSHQTAGGSESLTPDDASGHNMTPSSTDFSPYIADFDDPESDIASGSPESDRSIEGDYVHISSPNRPRGHSQAVHQNAPRSSSRPAPLAQTFMPAHDVHQTLLQPSQAMPSETWASFGSSSGASMSDLTATTYDNNFPIAGDFPLYDSAFLANVGRFDIASHPQSHAHPAPAQYQEYPSLPFRGHDGDIPMLRNDVYLHPQSLAGMQHMQNANTYAPQAQLQQANINVASQASGAHQLHAPQIYTNDDESTRRVQPARVPQLVTLPITTIPRSKPVAQAQSSQKLKAPTAVARVQGPARPRVQVRKAPLSSGGTSPTGSSRSAESAHHQGIDVHGSYPVIAAADPSRQQLGTARVSQADKISKGGRKKGGHLPDQSRQRSSAMRKVGACWRCVMQRDPCDAPDGGCCSRCNMRSARGQAYFFDCDRSKLPEFVVEFLPASLLHEHQKQSIETFVSREVGRWHTDNPIDVYLSSGYGPPLLWRLYEFTPHSNDFLWQLQVTQDPSSRRSITTHKYSPPYGLMRIDSVDDRNYESYLEDLLHPHWLKELGESAYAEENLVDDQQFQCKVLDLLCKLYVSTLDATLKPLLADILRMIIITYIMGHTMTITEDTVYTVVNNLQHSPKPPATQKHTSPRLANRQFKFFFHLVRNRIYEKILKWQQHTLHTAGKKQETWLHAFCVTLGFAMVLEEVQRTIMCQADAKICRQGVSQQAAYQEAQTHCDNIDKRFRLLTGLFQCKYRDKKWTDRGSFGNGTPEFRDPIACTFLFYLRNLVEERQTHLQERAEVQFSIENQCYYTTRLTAKFLLPFLNLPAS</sequence>
<reference evidence="2" key="1">
    <citation type="submission" date="2022-06" db="EMBL/GenBank/DDBJ databases">
        <title>Complete genome sequences of two strains of the flax pathogen Septoria linicola.</title>
        <authorList>
            <person name="Lapalu N."/>
            <person name="Simon A."/>
            <person name="Demenou B."/>
            <person name="Paumier D."/>
            <person name="Guillot M.-P."/>
            <person name="Gout L."/>
            <person name="Valade R."/>
        </authorList>
    </citation>
    <scope>NUCLEOTIDE SEQUENCE</scope>
    <source>
        <strain evidence="2">SE15195</strain>
    </source>
</reference>
<dbReference type="Proteomes" id="UP001056384">
    <property type="component" value="Chromosome 10"/>
</dbReference>
<organism evidence="2 3">
    <name type="scientific">Septoria linicola</name>
    <dbReference type="NCBI Taxonomy" id="215465"/>
    <lineage>
        <taxon>Eukaryota</taxon>
        <taxon>Fungi</taxon>
        <taxon>Dikarya</taxon>
        <taxon>Ascomycota</taxon>
        <taxon>Pezizomycotina</taxon>
        <taxon>Dothideomycetes</taxon>
        <taxon>Dothideomycetidae</taxon>
        <taxon>Mycosphaerellales</taxon>
        <taxon>Mycosphaerellaceae</taxon>
        <taxon>Septoria</taxon>
    </lineage>
</organism>
<dbReference type="PANTHER" id="PTHR35392:SF1">
    <property type="entry name" value="ZN(II)2CYS6 TRANSCRIPTION FACTOR (EUROFUNG)"/>
    <property type="match status" value="1"/>
</dbReference>
<dbReference type="AlphaFoldDB" id="A0A9Q9AXE7"/>
<dbReference type="EMBL" id="CP099427">
    <property type="protein sequence ID" value="USW57712.1"/>
    <property type="molecule type" value="Genomic_DNA"/>
</dbReference>
<feature type="compositionally biased region" description="Polar residues" evidence="1">
    <location>
        <begin position="91"/>
        <end position="100"/>
    </location>
</feature>
<gene>
    <name evidence="2" type="ORF">Slin15195_G110310</name>
</gene>
<feature type="compositionally biased region" description="Polar residues" evidence="1">
    <location>
        <begin position="144"/>
        <end position="155"/>
    </location>
</feature>
<feature type="compositionally biased region" description="Polar residues" evidence="1">
    <location>
        <begin position="63"/>
        <end position="83"/>
    </location>
</feature>
<keyword evidence="3" id="KW-1185">Reference proteome</keyword>
<protein>
    <submittedName>
        <fullName evidence="2">Uncharacterized protein</fullName>
    </submittedName>
</protein>
<accession>A0A9Q9AXE7</accession>
<feature type="compositionally biased region" description="Basic and acidic residues" evidence="1">
    <location>
        <begin position="120"/>
        <end position="129"/>
    </location>
</feature>
<dbReference type="PANTHER" id="PTHR35392">
    <property type="entry name" value="ZN(II)2CYS6 TRANSCRIPTION FACTOR (EUROFUNG)-RELATED-RELATED"/>
    <property type="match status" value="1"/>
</dbReference>
<feature type="region of interest" description="Disordered" evidence="1">
    <location>
        <begin position="63"/>
        <end position="159"/>
    </location>
</feature>
<evidence type="ECO:0000256" key="1">
    <source>
        <dbReference type="SAM" id="MobiDB-lite"/>
    </source>
</evidence>
<dbReference type="InterPro" id="IPR052973">
    <property type="entry name" value="Fungal_sec-metab_reg_TF"/>
</dbReference>
<evidence type="ECO:0000313" key="2">
    <source>
        <dbReference type="EMBL" id="USW57712.1"/>
    </source>
</evidence>
<feature type="region of interest" description="Disordered" evidence="1">
    <location>
        <begin position="418"/>
        <end position="451"/>
    </location>
</feature>